<dbReference type="InterPro" id="IPR001128">
    <property type="entry name" value="Cyt_P450"/>
</dbReference>
<evidence type="ECO:0008006" key="7">
    <source>
        <dbReference type="Google" id="ProtNLM"/>
    </source>
</evidence>
<gene>
    <name evidence="5" type="ORF">BaRGS_00032388</name>
</gene>
<dbReference type="InterPro" id="IPR050182">
    <property type="entry name" value="Cytochrome_P450_fam2"/>
</dbReference>
<dbReference type="PRINTS" id="PR00463">
    <property type="entry name" value="EP450I"/>
</dbReference>
<dbReference type="SUPFAM" id="SSF48264">
    <property type="entry name" value="Cytochrome P450"/>
    <property type="match status" value="1"/>
</dbReference>
<dbReference type="Pfam" id="PF00067">
    <property type="entry name" value="p450"/>
    <property type="match status" value="2"/>
</dbReference>
<dbReference type="InterPro" id="IPR002401">
    <property type="entry name" value="Cyt_P450_E_grp-I"/>
</dbReference>
<keyword evidence="4" id="KW-0349">Heme</keyword>
<evidence type="ECO:0000313" key="5">
    <source>
        <dbReference type="EMBL" id="KAK7476388.1"/>
    </source>
</evidence>
<feature type="non-terminal residue" evidence="5">
    <location>
        <position position="1"/>
    </location>
</feature>
<sequence length="411" mass="46458">RKYGDIFSFYVGSRLVVVLNGFDVIREALVKKAALFSHRPVTFMSQQMGQGKGIVNTSGAQWREQRGFAVRALRAQGVERTSVMGERIQREVDALLEVMDDACKDGKPLGPPFRTALGALKNCFDNFGNTEPLNFFPMARFLPGDPCHYWYTIHNMQVLENTLVHSELAQREGALRDGPADDVMSAYLREMSKKQEEGTPTTMDKTNLVKLAGDLLAGGAEPPSNTTTWILLYMVRFPEVQERCYQELLEHVGRERTPNLDDRTHLPYLQATIMEIQRHADVGPFAMAHGLATDAELRGFHIPRDAIVLVNVHSVLHAPGSWGDDPDVFRPERFLDEEGRVVNHPQFIPYSMGPRICPGENMGRMELFLYTASILHRYRLSHHGPTPPSLEGRMALMHIAPEFKFCLEKRN</sequence>
<name>A0ABD0JNM1_9CAEN</name>
<comment type="cofactor">
    <cofactor evidence="4">
        <name>heme</name>
        <dbReference type="ChEBI" id="CHEBI:30413"/>
    </cofactor>
</comment>
<keyword evidence="3 4" id="KW-0408">Iron</keyword>
<dbReference type="PANTHER" id="PTHR24300:SF403">
    <property type="entry name" value="CYTOCHROME P450 306A1"/>
    <property type="match status" value="1"/>
</dbReference>
<feature type="binding site" description="axial binding residue" evidence="4">
    <location>
        <position position="357"/>
    </location>
    <ligand>
        <name>heme</name>
        <dbReference type="ChEBI" id="CHEBI:30413"/>
    </ligand>
    <ligandPart>
        <name>Fe</name>
        <dbReference type="ChEBI" id="CHEBI:18248"/>
    </ligandPart>
</feature>
<evidence type="ECO:0000256" key="4">
    <source>
        <dbReference type="PIRSR" id="PIRSR602401-1"/>
    </source>
</evidence>
<dbReference type="EMBL" id="JACVVK020000377">
    <property type="protein sequence ID" value="KAK7476388.1"/>
    <property type="molecule type" value="Genomic_DNA"/>
</dbReference>
<dbReference type="InterPro" id="IPR036396">
    <property type="entry name" value="Cyt_P450_sf"/>
</dbReference>
<dbReference type="PANTHER" id="PTHR24300">
    <property type="entry name" value="CYTOCHROME P450 508A4-RELATED"/>
    <property type="match status" value="1"/>
</dbReference>
<keyword evidence="6" id="KW-1185">Reference proteome</keyword>
<keyword evidence="2 4" id="KW-0479">Metal-binding</keyword>
<dbReference type="PRINTS" id="PR00385">
    <property type="entry name" value="P450"/>
</dbReference>
<accession>A0ABD0JNM1</accession>
<dbReference type="GO" id="GO:0046872">
    <property type="term" value="F:metal ion binding"/>
    <property type="evidence" value="ECO:0007669"/>
    <property type="project" value="UniProtKB-KW"/>
</dbReference>
<proteinExistence type="inferred from homology"/>
<dbReference type="Proteomes" id="UP001519460">
    <property type="component" value="Unassembled WGS sequence"/>
</dbReference>
<evidence type="ECO:0000256" key="2">
    <source>
        <dbReference type="ARBA" id="ARBA00022723"/>
    </source>
</evidence>
<evidence type="ECO:0000256" key="1">
    <source>
        <dbReference type="ARBA" id="ARBA00010617"/>
    </source>
</evidence>
<evidence type="ECO:0000313" key="6">
    <source>
        <dbReference type="Proteomes" id="UP001519460"/>
    </source>
</evidence>
<evidence type="ECO:0000256" key="3">
    <source>
        <dbReference type="ARBA" id="ARBA00023004"/>
    </source>
</evidence>
<comment type="caution">
    <text evidence="5">The sequence shown here is derived from an EMBL/GenBank/DDBJ whole genome shotgun (WGS) entry which is preliminary data.</text>
</comment>
<dbReference type="Gene3D" id="1.10.630.10">
    <property type="entry name" value="Cytochrome P450"/>
    <property type="match status" value="1"/>
</dbReference>
<dbReference type="AlphaFoldDB" id="A0ABD0JNM1"/>
<comment type="similarity">
    <text evidence="1">Belongs to the cytochrome P450 family.</text>
</comment>
<protein>
    <recommendedName>
        <fullName evidence="7">Cytochrome P450</fullName>
    </recommendedName>
</protein>
<organism evidence="5 6">
    <name type="scientific">Batillaria attramentaria</name>
    <dbReference type="NCBI Taxonomy" id="370345"/>
    <lineage>
        <taxon>Eukaryota</taxon>
        <taxon>Metazoa</taxon>
        <taxon>Spiralia</taxon>
        <taxon>Lophotrochozoa</taxon>
        <taxon>Mollusca</taxon>
        <taxon>Gastropoda</taxon>
        <taxon>Caenogastropoda</taxon>
        <taxon>Sorbeoconcha</taxon>
        <taxon>Cerithioidea</taxon>
        <taxon>Batillariidae</taxon>
        <taxon>Batillaria</taxon>
    </lineage>
</organism>
<reference evidence="5 6" key="1">
    <citation type="journal article" date="2023" name="Sci. Data">
        <title>Genome assembly of the Korean intertidal mud-creeper Batillaria attramentaria.</title>
        <authorList>
            <person name="Patra A.K."/>
            <person name="Ho P.T."/>
            <person name="Jun S."/>
            <person name="Lee S.J."/>
            <person name="Kim Y."/>
            <person name="Won Y.J."/>
        </authorList>
    </citation>
    <scope>NUCLEOTIDE SEQUENCE [LARGE SCALE GENOMIC DNA]</scope>
    <source>
        <strain evidence="5">Wonlab-2016</strain>
    </source>
</reference>